<organism evidence="1 2">
    <name type="scientific">Trifolium pratense</name>
    <name type="common">Red clover</name>
    <dbReference type="NCBI Taxonomy" id="57577"/>
    <lineage>
        <taxon>Eukaryota</taxon>
        <taxon>Viridiplantae</taxon>
        <taxon>Streptophyta</taxon>
        <taxon>Embryophyta</taxon>
        <taxon>Tracheophyta</taxon>
        <taxon>Spermatophyta</taxon>
        <taxon>Magnoliopsida</taxon>
        <taxon>eudicotyledons</taxon>
        <taxon>Gunneridae</taxon>
        <taxon>Pentapetalae</taxon>
        <taxon>rosids</taxon>
        <taxon>fabids</taxon>
        <taxon>Fabales</taxon>
        <taxon>Fabaceae</taxon>
        <taxon>Papilionoideae</taxon>
        <taxon>50 kb inversion clade</taxon>
        <taxon>NPAAA clade</taxon>
        <taxon>Hologalegina</taxon>
        <taxon>IRL clade</taxon>
        <taxon>Trifolieae</taxon>
        <taxon>Trifolium</taxon>
    </lineage>
</organism>
<dbReference type="Proteomes" id="UP001177021">
    <property type="component" value="Unassembled WGS sequence"/>
</dbReference>
<comment type="caution">
    <text evidence="1">The sequence shown here is derived from an EMBL/GenBank/DDBJ whole genome shotgun (WGS) entry which is preliminary data.</text>
</comment>
<gene>
    <name evidence="1" type="ORF">MILVUS5_LOCUS33650</name>
</gene>
<reference evidence="1" key="1">
    <citation type="submission" date="2023-10" db="EMBL/GenBank/DDBJ databases">
        <authorList>
            <person name="Rodriguez Cubillos JULIANA M."/>
            <person name="De Vega J."/>
        </authorList>
    </citation>
    <scope>NUCLEOTIDE SEQUENCE</scope>
</reference>
<proteinExistence type="predicted"/>
<sequence>MAKKYEGPAIGIDLGTTYSCVAVWQEQTNRAEIIHNDQGNRTTPSFVAFTSDQRLIGDAAKNQTASNPSNTIYDAKRLIGRKYKDIQNDIQLWPFKVIAGDDDNPMILVNYKGEEKRFLAEEISSMVLTKMREIAEKFLESPVKNAVVTVPAYFNDSQRKATKDAGSIAGLNVMRIINEPTAAALAYGLQKRTNCVEERNIFIFDLGGGTFDVSLLTIKDNVFKVKATAGDTHLGGEDFDNRLVNHFVEEFKRKNKVDISAKPGSLRRLRNSCERVKRTLSYAFVTTIEVDAVFQGIDLSSSITRAKFEEINMDLFEKCIDIVKRCFVDSGMDMSSVDDVVLIGGSSRIPKLQQLLQNFFKGKDLYSSINPDEAVAYGAAVQAALLCEGIKNAPNLVLQDVTPLSLGVEVIGELMSIVIPRNTPIPVTMTKGYDTAVDNCSAAKIEVYEGESLKASENNLLGLFNLPTPCASHGHPIKICFSINEDGILNVSAEDENSGNKKDITITNENGRLSREKVERMIQEAENFKAEDTKLEQKVKAMNDLNEYLYHVKKLIADNDVSSLISPVDKLKIYTTVVKGQKLLDGNKHEETHVFVDFLKELQNMVDSALYKITKGV</sequence>
<name>A0ACB0LJQ0_TRIPR</name>
<accession>A0ACB0LJQ0</accession>
<protein>
    <submittedName>
        <fullName evidence="1">Uncharacterized protein</fullName>
    </submittedName>
</protein>
<evidence type="ECO:0000313" key="1">
    <source>
        <dbReference type="EMBL" id="CAJ2669446.1"/>
    </source>
</evidence>
<dbReference type="EMBL" id="CASHSV030000615">
    <property type="protein sequence ID" value="CAJ2669446.1"/>
    <property type="molecule type" value="Genomic_DNA"/>
</dbReference>
<keyword evidence="2" id="KW-1185">Reference proteome</keyword>
<evidence type="ECO:0000313" key="2">
    <source>
        <dbReference type="Proteomes" id="UP001177021"/>
    </source>
</evidence>